<dbReference type="InterPro" id="IPR033712">
    <property type="entry name" value="Pumilio_RNA-bd"/>
</dbReference>
<evidence type="ECO:0000259" key="6">
    <source>
        <dbReference type="PROSITE" id="PS50303"/>
    </source>
</evidence>
<feature type="repeat" description="Pumilio" evidence="4">
    <location>
        <begin position="925"/>
        <end position="966"/>
    </location>
</feature>
<organism evidence="7 9">
    <name type="scientific">Coffea arabica</name>
    <name type="common">Arabian coffee</name>
    <dbReference type="NCBI Taxonomy" id="13443"/>
    <lineage>
        <taxon>Eukaryota</taxon>
        <taxon>Viridiplantae</taxon>
        <taxon>Streptophyta</taxon>
        <taxon>Embryophyta</taxon>
        <taxon>Tracheophyta</taxon>
        <taxon>Spermatophyta</taxon>
        <taxon>Magnoliopsida</taxon>
        <taxon>eudicotyledons</taxon>
        <taxon>Gunneridae</taxon>
        <taxon>Pentapetalae</taxon>
        <taxon>asterids</taxon>
        <taxon>lamiids</taxon>
        <taxon>Gentianales</taxon>
        <taxon>Rubiaceae</taxon>
        <taxon>Ixoroideae</taxon>
        <taxon>Gardenieae complex</taxon>
        <taxon>Bertiereae - Coffeeae clade</taxon>
        <taxon>Coffeeae</taxon>
        <taxon>Coffea</taxon>
    </lineage>
</organism>
<feature type="region of interest" description="Disordered" evidence="5">
    <location>
        <begin position="167"/>
        <end position="193"/>
    </location>
</feature>
<dbReference type="SUPFAM" id="SSF48371">
    <property type="entry name" value="ARM repeat"/>
    <property type="match status" value="1"/>
</dbReference>
<dbReference type="GeneID" id="113739540"/>
<feature type="repeat" description="Pumilio" evidence="4">
    <location>
        <begin position="708"/>
        <end position="743"/>
    </location>
</feature>
<evidence type="ECO:0000256" key="3">
    <source>
        <dbReference type="ARBA" id="ARBA00022884"/>
    </source>
</evidence>
<feature type="region of interest" description="Disordered" evidence="5">
    <location>
        <begin position="284"/>
        <end position="312"/>
    </location>
</feature>
<dbReference type="InterPro" id="IPR033133">
    <property type="entry name" value="PUM-HD"/>
</dbReference>
<feature type="repeat" description="Pumilio" evidence="4">
    <location>
        <begin position="744"/>
        <end position="779"/>
    </location>
</feature>
<feature type="compositionally biased region" description="Polar residues" evidence="5">
    <location>
        <begin position="180"/>
        <end position="193"/>
    </location>
</feature>
<evidence type="ECO:0000313" key="11">
    <source>
        <dbReference type="RefSeq" id="XP_071902909.1"/>
    </source>
</evidence>
<dbReference type="RefSeq" id="XP_071902909.1">
    <property type="nucleotide sequence ID" value="XM_072046808.1"/>
</dbReference>
<evidence type="ECO:0000313" key="8">
    <source>
        <dbReference type="RefSeq" id="XP_071902906.1"/>
    </source>
</evidence>
<evidence type="ECO:0000256" key="2">
    <source>
        <dbReference type="ARBA" id="ARBA00022845"/>
    </source>
</evidence>
<proteinExistence type="predicted"/>
<feature type="region of interest" description="Disordered" evidence="5">
    <location>
        <begin position="1"/>
        <end position="22"/>
    </location>
</feature>
<feature type="repeat" description="Pumilio" evidence="4">
    <location>
        <begin position="853"/>
        <end position="888"/>
    </location>
</feature>
<evidence type="ECO:0000313" key="10">
    <source>
        <dbReference type="RefSeq" id="XP_071902908.1"/>
    </source>
</evidence>
<dbReference type="Gene3D" id="1.25.10.10">
    <property type="entry name" value="Leucine-rich Repeat Variant"/>
    <property type="match status" value="1"/>
</dbReference>
<sequence>MATESPVRIVESTGTGKWASSKGAASFRSPLNNLVADELGLLLKGSKIHGDHTSMVPNRSGSAPPSMEGSYAAFSNLIYPQRSSWDSSMGSSGRAFECYQTGRQLGVDPSNFGFASSNIDLSARFPQSTMSRESWHQVHDIGTLSNSWGLTPSGSSGDGSLLLARSSLSTHPEEPEDDNSTQQASDDWAENSTSIPEQSIFSLSGRHKSLVDLIQEDFPRTPSPVYNQSRSGHVTTDEPIDDEVQALELHNLSLDISKLPELKSPSDSGARLEISHKLKAIDDSSTTSLPKTSYLDNLERSPSTQKDDRSKDLCLEVEVMRGHPSASDDRNKQESKFYEKNILQQQLPFSQQCSHFQFQTSQDQVTGQAVNNMSNVHGKVPQSHFNFSYEAQPVLQSPGFTPPLYATAAAYMASGNQYYSNLSPTTLYAPQYSMSGYALGSGFIPPFVAGYPSHTSLPMHFETSSAQSFSDQSTGVSTGESTLQVGDLQHYNKFYGHQGLMVHPPFPDPFHVQYFHPPLEDAYTAPYGRPSSMNMIGGQFDSYASQKNPNLPAYIGDRKFQPAPSESISILSPRKIGTPGTNYYGSPTGLSFMPPFPGSPLGSPVLPGSPVGGTNPSGRRNDLRYSQASVRNTGVYAGWQGQRGSDGFSDPKKHTFLEELKSGNARKIDLIDIAGRIVEFSVDQHGSRFIQQKLENCSAEEKASVFQEVLPRAPKLMTDVFGNYVIQKFFEHGDPEQRKELAHELSGQMLTLSLQMYGCRVIQKALEVIELDQKIELVHELDGHVMRCVRDQNGNHVIQKCIECVPAEKIGFVICAFQGQVATLSTHPYGCRVIQRVLEHCSDDSQTQCIVDEILESAYVLAQDQYGNYVTQHVLERGKQHERTQIISKLTGKIVLMSQHKYASNVVEKCLEYGDAAERESLIEEILAQRDDNDNLLTMMKDQFANYVVQKILEISNDRQREILLNRIRIHLHALKKYTYGKHIVARFEQLSGEGAWNAAPFFLCLQYGVTYILLEPHKAQSIKTCNWLSGMARVWEL</sequence>
<dbReference type="Pfam" id="PF00806">
    <property type="entry name" value="PUF"/>
    <property type="match status" value="8"/>
</dbReference>
<evidence type="ECO:0000313" key="13">
    <source>
        <dbReference type="RefSeq" id="XP_071902911.1"/>
    </source>
</evidence>
<dbReference type="InterPro" id="IPR012940">
    <property type="entry name" value="NABP"/>
</dbReference>
<dbReference type="InterPro" id="IPR016024">
    <property type="entry name" value="ARM-type_fold"/>
</dbReference>
<dbReference type="Proteomes" id="UP001652660">
    <property type="component" value="Chromosome 4e"/>
</dbReference>
<protein>
    <submittedName>
        <fullName evidence="8 9">Pumilio homolog 5 isoform X1</fullName>
    </submittedName>
</protein>
<gene>
    <name evidence="8 9 10 11 12 13" type="primary">LOC113739540</name>
</gene>
<evidence type="ECO:0000313" key="9">
    <source>
        <dbReference type="RefSeq" id="XP_071902907.1"/>
    </source>
</evidence>
<evidence type="ECO:0000256" key="1">
    <source>
        <dbReference type="ARBA" id="ARBA00022737"/>
    </source>
</evidence>
<dbReference type="RefSeq" id="XP_071902910.1">
    <property type="nucleotide sequence ID" value="XM_072046809.1"/>
</dbReference>
<feature type="repeat" description="Pumilio" evidence="4">
    <location>
        <begin position="816"/>
        <end position="852"/>
    </location>
</feature>
<dbReference type="PROSITE" id="PS50302">
    <property type="entry name" value="PUM"/>
    <property type="match status" value="8"/>
</dbReference>
<keyword evidence="3" id="KW-0694">RNA-binding</keyword>
<dbReference type="SMART" id="SM00025">
    <property type="entry name" value="Pumilio"/>
    <property type="match status" value="8"/>
</dbReference>
<keyword evidence="2" id="KW-0810">Translation regulation</keyword>
<evidence type="ECO:0000313" key="12">
    <source>
        <dbReference type="RefSeq" id="XP_071902910.1"/>
    </source>
</evidence>
<evidence type="ECO:0000313" key="7">
    <source>
        <dbReference type="Proteomes" id="UP001652660"/>
    </source>
</evidence>
<dbReference type="InterPro" id="IPR001313">
    <property type="entry name" value="Pumilio_RNA-bd_rpt"/>
</dbReference>
<evidence type="ECO:0000256" key="4">
    <source>
        <dbReference type="PROSITE-ProRule" id="PRU00317"/>
    </source>
</evidence>
<dbReference type="PROSITE" id="PS50303">
    <property type="entry name" value="PUM_HD"/>
    <property type="match status" value="1"/>
</dbReference>
<dbReference type="RefSeq" id="XP_071902911.1">
    <property type="nucleotide sequence ID" value="XM_072046810.1"/>
</dbReference>
<feature type="repeat" description="Pumilio" evidence="4">
    <location>
        <begin position="672"/>
        <end position="707"/>
    </location>
</feature>
<keyword evidence="7" id="KW-1185">Reference proteome</keyword>
<dbReference type="InterPro" id="IPR011989">
    <property type="entry name" value="ARM-like"/>
</dbReference>
<keyword evidence="1" id="KW-0677">Repeat</keyword>
<feature type="repeat" description="Pumilio" evidence="4">
    <location>
        <begin position="780"/>
        <end position="815"/>
    </location>
</feature>
<feature type="domain" description="PUM-HD" evidence="6">
    <location>
        <begin position="652"/>
        <end position="992"/>
    </location>
</feature>
<evidence type="ECO:0000256" key="5">
    <source>
        <dbReference type="SAM" id="MobiDB-lite"/>
    </source>
</evidence>
<feature type="repeat" description="Pumilio" evidence="4">
    <location>
        <begin position="889"/>
        <end position="924"/>
    </location>
</feature>
<name>A0ABM4U6J1_COFAR</name>
<dbReference type="RefSeq" id="XP_071902906.1">
    <property type="nucleotide sequence ID" value="XM_072046805.1"/>
</dbReference>
<dbReference type="PANTHER" id="PTHR12537:SF119">
    <property type="entry name" value="PUMILIO HOMOLOG 6, CHLOROPLASTIC"/>
    <property type="match status" value="1"/>
</dbReference>
<dbReference type="PANTHER" id="PTHR12537">
    <property type="entry name" value="RNA BINDING PROTEIN PUMILIO-RELATED"/>
    <property type="match status" value="1"/>
</dbReference>
<dbReference type="Pfam" id="PF07990">
    <property type="entry name" value="NABP"/>
    <property type="match status" value="1"/>
</dbReference>
<dbReference type="RefSeq" id="XP_071902907.1">
    <property type="nucleotide sequence ID" value="XM_072046806.1"/>
</dbReference>
<reference evidence="8 9" key="1">
    <citation type="submission" date="2025-05" db="UniProtKB">
        <authorList>
            <consortium name="RefSeq"/>
        </authorList>
    </citation>
    <scope>IDENTIFICATION</scope>
    <source>
        <tissue evidence="8 9">Leaves</tissue>
    </source>
</reference>
<accession>A0ABM4U6J1</accession>
<dbReference type="CDD" id="cd07920">
    <property type="entry name" value="Pumilio"/>
    <property type="match status" value="1"/>
</dbReference>
<dbReference type="RefSeq" id="XP_071902908.1">
    <property type="nucleotide sequence ID" value="XM_072046807.1"/>
</dbReference>
<feature type="compositionally biased region" description="Polar residues" evidence="5">
    <location>
        <begin position="284"/>
        <end position="304"/>
    </location>
</feature>